<reference evidence="2 3" key="1">
    <citation type="journal article" date="2019" name="Commun. Biol.">
        <title>The bagworm genome reveals a unique fibroin gene that provides high tensile strength.</title>
        <authorList>
            <person name="Kono N."/>
            <person name="Nakamura H."/>
            <person name="Ohtoshi R."/>
            <person name="Tomita M."/>
            <person name="Numata K."/>
            <person name="Arakawa K."/>
        </authorList>
    </citation>
    <scope>NUCLEOTIDE SEQUENCE [LARGE SCALE GENOMIC DNA]</scope>
</reference>
<protein>
    <submittedName>
        <fullName evidence="2">Uncharacterized protein</fullName>
    </submittedName>
</protein>
<sequence>MLLSSQNKPLELAGQYSLRRYGADKLVDSLELVLLKDNKRSQLYALYVQIKQKCLLSMHKCEAAVNRREAARAHDRHADADARRKSPLCIPL</sequence>
<dbReference type="EMBL" id="BGZK01000490">
    <property type="protein sequence ID" value="GBP46844.1"/>
    <property type="molecule type" value="Genomic_DNA"/>
</dbReference>
<proteinExistence type="predicted"/>
<evidence type="ECO:0000256" key="1">
    <source>
        <dbReference type="SAM" id="MobiDB-lite"/>
    </source>
</evidence>
<dbReference type="Proteomes" id="UP000299102">
    <property type="component" value="Unassembled WGS sequence"/>
</dbReference>
<feature type="compositionally biased region" description="Basic and acidic residues" evidence="1">
    <location>
        <begin position="72"/>
        <end position="84"/>
    </location>
</feature>
<gene>
    <name evidence="2" type="ORF">EVAR_78544_1</name>
</gene>
<keyword evidence="3" id="KW-1185">Reference proteome</keyword>
<organism evidence="2 3">
    <name type="scientific">Eumeta variegata</name>
    <name type="common">Bagworm moth</name>
    <name type="synonym">Eumeta japonica</name>
    <dbReference type="NCBI Taxonomy" id="151549"/>
    <lineage>
        <taxon>Eukaryota</taxon>
        <taxon>Metazoa</taxon>
        <taxon>Ecdysozoa</taxon>
        <taxon>Arthropoda</taxon>
        <taxon>Hexapoda</taxon>
        <taxon>Insecta</taxon>
        <taxon>Pterygota</taxon>
        <taxon>Neoptera</taxon>
        <taxon>Endopterygota</taxon>
        <taxon>Lepidoptera</taxon>
        <taxon>Glossata</taxon>
        <taxon>Ditrysia</taxon>
        <taxon>Tineoidea</taxon>
        <taxon>Psychidae</taxon>
        <taxon>Oiketicinae</taxon>
        <taxon>Eumeta</taxon>
    </lineage>
</organism>
<evidence type="ECO:0000313" key="2">
    <source>
        <dbReference type="EMBL" id="GBP46844.1"/>
    </source>
</evidence>
<feature type="region of interest" description="Disordered" evidence="1">
    <location>
        <begin position="72"/>
        <end position="92"/>
    </location>
</feature>
<accession>A0A4C1W9P0</accession>
<comment type="caution">
    <text evidence="2">The sequence shown here is derived from an EMBL/GenBank/DDBJ whole genome shotgun (WGS) entry which is preliminary data.</text>
</comment>
<dbReference type="AlphaFoldDB" id="A0A4C1W9P0"/>
<evidence type="ECO:0000313" key="3">
    <source>
        <dbReference type="Proteomes" id="UP000299102"/>
    </source>
</evidence>
<name>A0A4C1W9P0_EUMVA</name>